<dbReference type="RefSeq" id="WP_307247036.1">
    <property type="nucleotide sequence ID" value="NZ_JAUSUZ010000001.1"/>
</dbReference>
<keyword evidence="4" id="KW-1185">Reference proteome</keyword>
<evidence type="ECO:0000256" key="2">
    <source>
        <dbReference type="SAM" id="Phobius"/>
    </source>
</evidence>
<evidence type="ECO:0000313" key="4">
    <source>
        <dbReference type="Proteomes" id="UP001240236"/>
    </source>
</evidence>
<keyword evidence="2" id="KW-0472">Membrane</keyword>
<evidence type="ECO:0000256" key="1">
    <source>
        <dbReference type="SAM" id="MobiDB-lite"/>
    </source>
</evidence>
<dbReference type="Proteomes" id="UP001240236">
    <property type="component" value="Unassembled WGS sequence"/>
</dbReference>
<keyword evidence="2" id="KW-0812">Transmembrane</keyword>
<evidence type="ECO:0000313" key="3">
    <source>
        <dbReference type="EMBL" id="MDQ0370792.1"/>
    </source>
</evidence>
<name>A0AAE3W991_9ACTN</name>
<organism evidence="3 4">
    <name type="scientific">Catenuloplanes indicus</name>
    <dbReference type="NCBI Taxonomy" id="137267"/>
    <lineage>
        <taxon>Bacteria</taxon>
        <taxon>Bacillati</taxon>
        <taxon>Actinomycetota</taxon>
        <taxon>Actinomycetes</taxon>
        <taxon>Micromonosporales</taxon>
        <taxon>Micromonosporaceae</taxon>
        <taxon>Catenuloplanes</taxon>
    </lineage>
</organism>
<sequence length="293" mass="29580">MNRTATYVLTIAVALVLICAVCVAVVFRDSDRATNPPPDPHADIQRVYRLGRGGLTGGVATVEALDQLTVGEPARVTARVCGDLSAACEPPAPSAAASSTVPGQSAPVPVGARIEVIAAGGDELTVTPVSGAVQPIFDRGDWAEWEWSITPNAPGSLTLTVRFRVLLADSGESLVPDTLIHVPVRAAPKPVNPFTRALDAATGFLGAVWAVLLAVFSVLGVTVAGLWRTLRRHWPRRPTTTGAAATTGAGADDRPAEVAGAGPGDPGAEPGDPGAGGTGAVPHGGPPGSPAGS</sequence>
<dbReference type="AlphaFoldDB" id="A0AAE3W991"/>
<proteinExistence type="predicted"/>
<keyword evidence="2" id="KW-1133">Transmembrane helix</keyword>
<feature type="transmembrane region" description="Helical" evidence="2">
    <location>
        <begin position="204"/>
        <end position="227"/>
    </location>
</feature>
<feature type="compositionally biased region" description="Low complexity" evidence="1">
    <location>
        <begin position="239"/>
        <end position="250"/>
    </location>
</feature>
<protein>
    <submittedName>
        <fullName evidence="3">Uncharacterized protein</fullName>
    </submittedName>
</protein>
<feature type="compositionally biased region" description="Pro residues" evidence="1">
    <location>
        <begin position="284"/>
        <end position="293"/>
    </location>
</feature>
<comment type="caution">
    <text evidence="3">The sequence shown here is derived from an EMBL/GenBank/DDBJ whole genome shotgun (WGS) entry which is preliminary data.</text>
</comment>
<accession>A0AAE3W991</accession>
<feature type="region of interest" description="Disordered" evidence="1">
    <location>
        <begin position="237"/>
        <end position="293"/>
    </location>
</feature>
<reference evidence="3 4" key="1">
    <citation type="submission" date="2023-07" db="EMBL/GenBank/DDBJ databases">
        <title>Sequencing the genomes of 1000 actinobacteria strains.</title>
        <authorList>
            <person name="Klenk H.-P."/>
        </authorList>
    </citation>
    <scope>NUCLEOTIDE SEQUENCE [LARGE SCALE GENOMIC DNA]</scope>
    <source>
        <strain evidence="3 4">DSM 44709</strain>
    </source>
</reference>
<gene>
    <name evidence="3" type="ORF">J2S42_007461</name>
</gene>
<dbReference type="EMBL" id="JAUSUZ010000001">
    <property type="protein sequence ID" value="MDQ0370792.1"/>
    <property type="molecule type" value="Genomic_DNA"/>
</dbReference>